<dbReference type="PATRIC" id="fig|442562.3.peg.4799"/>
<dbReference type="CDD" id="cd07720">
    <property type="entry name" value="OPHC2-like_MBL-fold"/>
    <property type="match status" value="1"/>
</dbReference>
<dbReference type="HOGENOM" id="CLU_056519_0_0_5"/>
<sequence length="311" mass="33827">MKLTRRHALLAASALPFAAPALLRARPALAQDSHGAASAAPPFPLHQVFNLGDLKVTTLMAGAGQQENPHSIFGLNVDDATFQQVSEENFIPADRTVGFFLPTFVDTGNEQIIFDTGMMAGGTVAALQDAGLSPADVTHVVLTHMHPDHISGLTDDAGQPTFPNAAYVSGQVEFDAWAAMNDETFEAKVRPFQDRMTFVKEGDAVAPGITAMETFGHTPGHMSFMLDSGGRQLLVNGDVVNHYVWSMQHPDWEVLYDSDKAMAAETRRRVLGMLAQERIAMQGYHMPAPGVGFIETRDDGFRWVPATYQFV</sequence>
<feature type="chain" id="PRO_5001495802" evidence="5">
    <location>
        <begin position="31"/>
        <end position="311"/>
    </location>
</feature>
<comment type="similarity">
    <text evidence="1">Belongs to the metallo-beta-lactamase superfamily.</text>
</comment>
<dbReference type="GO" id="GO:0046872">
    <property type="term" value="F:metal ion binding"/>
    <property type="evidence" value="ECO:0007669"/>
    <property type="project" value="UniProtKB-KW"/>
</dbReference>
<dbReference type="PROSITE" id="PS51318">
    <property type="entry name" value="TAT"/>
    <property type="match status" value="1"/>
</dbReference>
<proteinExistence type="inferred from homology"/>
<evidence type="ECO:0000256" key="2">
    <source>
        <dbReference type="ARBA" id="ARBA00022723"/>
    </source>
</evidence>
<dbReference type="InterPro" id="IPR001279">
    <property type="entry name" value="Metallo-B-lactamas"/>
</dbReference>
<comment type="caution">
    <text evidence="7">The sequence shown here is derived from an EMBL/GenBank/DDBJ whole genome shotgun (WGS) entry which is preliminary data.</text>
</comment>
<dbReference type="InterPro" id="IPR006311">
    <property type="entry name" value="TAT_signal"/>
</dbReference>
<dbReference type="Pfam" id="PF00753">
    <property type="entry name" value="Lactamase_B"/>
    <property type="match status" value="1"/>
</dbReference>
<dbReference type="InterPro" id="IPR036866">
    <property type="entry name" value="RibonucZ/Hydroxyglut_hydro"/>
</dbReference>
<keyword evidence="5" id="KW-0732">Signal</keyword>
<dbReference type="RefSeq" id="WP_037281034.1">
    <property type="nucleotide sequence ID" value="NZ_KK088579.1"/>
</dbReference>
<keyword evidence="4" id="KW-0862">Zinc</keyword>
<evidence type="ECO:0000313" key="8">
    <source>
        <dbReference type="Proteomes" id="UP000019666"/>
    </source>
</evidence>
<evidence type="ECO:0000256" key="5">
    <source>
        <dbReference type="SAM" id="SignalP"/>
    </source>
</evidence>
<evidence type="ECO:0000256" key="4">
    <source>
        <dbReference type="ARBA" id="ARBA00022833"/>
    </source>
</evidence>
<reference evidence="7 8" key="1">
    <citation type="submission" date="2013-02" db="EMBL/GenBank/DDBJ databases">
        <authorList>
            <person name="Fiebig A."/>
            <person name="Goeker M."/>
            <person name="Klenk H.-P.P."/>
        </authorList>
    </citation>
    <scope>NUCLEOTIDE SEQUENCE [LARGE SCALE GENOMIC DNA]</scope>
    <source>
        <strain evidence="7 8">DSM 19309</strain>
    </source>
</reference>
<dbReference type="SMART" id="SM00849">
    <property type="entry name" value="Lactamase_B"/>
    <property type="match status" value="1"/>
</dbReference>
<name>A0A017HCL7_9RHOB</name>
<dbReference type="Gene3D" id="3.60.15.10">
    <property type="entry name" value="Ribonuclease Z/Hydroxyacylglutathione hydrolase-like"/>
    <property type="match status" value="1"/>
</dbReference>
<gene>
    <name evidence="7" type="ORF">Rumeso_04876</name>
</gene>
<dbReference type="GO" id="GO:0016787">
    <property type="term" value="F:hydrolase activity"/>
    <property type="evidence" value="ECO:0007669"/>
    <property type="project" value="UniProtKB-KW"/>
</dbReference>
<dbReference type="PANTHER" id="PTHR42978:SF6">
    <property type="entry name" value="QUORUM-QUENCHING LACTONASE YTNP-RELATED"/>
    <property type="match status" value="1"/>
</dbReference>
<evidence type="ECO:0000256" key="3">
    <source>
        <dbReference type="ARBA" id="ARBA00022801"/>
    </source>
</evidence>
<dbReference type="Proteomes" id="UP000019666">
    <property type="component" value="Unassembled WGS sequence"/>
</dbReference>
<feature type="domain" description="Metallo-beta-lactamase" evidence="6">
    <location>
        <begin position="99"/>
        <end position="274"/>
    </location>
</feature>
<evidence type="ECO:0000256" key="1">
    <source>
        <dbReference type="ARBA" id="ARBA00007749"/>
    </source>
</evidence>
<evidence type="ECO:0000313" key="7">
    <source>
        <dbReference type="EMBL" id="EYD72106.1"/>
    </source>
</evidence>
<dbReference type="OrthoDB" id="9773738at2"/>
<keyword evidence="8" id="KW-1185">Reference proteome</keyword>
<dbReference type="SUPFAM" id="SSF56281">
    <property type="entry name" value="Metallo-hydrolase/oxidoreductase"/>
    <property type="match status" value="1"/>
</dbReference>
<protein>
    <submittedName>
        <fullName evidence="7">Metallo-beta-lactamase family protein</fullName>
    </submittedName>
</protein>
<dbReference type="EMBL" id="AOSK01000135">
    <property type="protein sequence ID" value="EYD72106.1"/>
    <property type="molecule type" value="Genomic_DNA"/>
</dbReference>
<keyword evidence="3" id="KW-0378">Hydrolase</keyword>
<accession>A0A017HCL7</accession>
<evidence type="ECO:0000259" key="6">
    <source>
        <dbReference type="SMART" id="SM00849"/>
    </source>
</evidence>
<dbReference type="PANTHER" id="PTHR42978">
    <property type="entry name" value="QUORUM-QUENCHING LACTONASE YTNP-RELATED-RELATED"/>
    <property type="match status" value="1"/>
</dbReference>
<dbReference type="InterPro" id="IPR051013">
    <property type="entry name" value="MBL_superfamily_lactonases"/>
</dbReference>
<feature type="signal peptide" evidence="5">
    <location>
        <begin position="1"/>
        <end position="30"/>
    </location>
</feature>
<keyword evidence="2" id="KW-0479">Metal-binding</keyword>
<dbReference type="AlphaFoldDB" id="A0A017HCL7"/>
<dbReference type="STRING" id="442562.Rumeso_04876"/>
<organism evidence="7 8">
    <name type="scientific">Rubellimicrobium mesophilum DSM 19309</name>
    <dbReference type="NCBI Taxonomy" id="442562"/>
    <lineage>
        <taxon>Bacteria</taxon>
        <taxon>Pseudomonadati</taxon>
        <taxon>Pseudomonadota</taxon>
        <taxon>Alphaproteobacteria</taxon>
        <taxon>Rhodobacterales</taxon>
        <taxon>Roseobacteraceae</taxon>
        <taxon>Rubellimicrobium</taxon>
    </lineage>
</organism>